<dbReference type="InterPro" id="IPR059177">
    <property type="entry name" value="GH29D-like_dom"/>
</dbReference>
<evidence type="ECO:0000259" key="2">
    <source>
        <dbReference type="PROSITE" id="PS51841"/>
    </source>
</evidence>
<dbReference type="InterPro" id="IPR012334">
    <property type="entry name" value="Pectin_lyas_fold"/>
</dbReference>
<keyword evidence="4" id="KW-1185">Reference proteome</keyword>
<dbReference type="SUPFAM" id="SSF49785">
    <property type="entry name" value="Galactose-binding domain-like"/>
    <property type="match status" value="1"/>
</dbReference>
<dbReference type="InterPro" id="IPR008979">
    <property type="entry name" value="Galactose-bd-like_sf"/>
</dbReference>
<dbReference type="Pfam" id="PF13290">
    <property type="entry name" value="CHB_HEX_C_1"/>
    <property type="match status" value="1"/>
</dbReference>
<sequence length="1749" mass="187423">MHPRAHFLTFLAPFFASLLLPPIASAQGDDLRISEFMASNDTVFPDNADFDDYSDWIELHNAGTSAVALDHYYLTDDLTAPTKWRFPAGASIPAEGYLVVRADGFNAGPGETHLRGYYPWGSTFTTRHFHTSFKLSSGGESVGIFRVDSDPVDETLVARESSWKYRDLGTDPGPDWFTNSYDDSSWSAGEAPLGYNDSWITTTLSYGPSSSSKFASSQFRRHFTVADPTTVSNLRLNLMADDSAVVYLNGAEVARLRMPAGPVDSSAYSHQLAPAEHVYESVELGGFSLLPGDNVIAVEVHQESGTSSDQSFDLELIAELLTSAPVQVDSVDFGSQTSDLSYGRDAGGNWGFFGVPTPGAANTAAPLTVPFATSAAVAADLDSGFYTTAQSVSLDGPAGAVHYTLDGSDPQPGSPVYSAPIAVTATTIVRARVFEDGKIPGPVLTRSYFLDGDASPGLPVFSMVADPETLFGNDIGIYSNDTSYPFKGREVPLRLEFFEQDQTSAFAISAGTKIAGENIWLKPQKPFNIYCRGKYGDDFVPYQLFPGEPSATTAEFSLRNGGDDWEETLLRDAMMAPILRGRMDASLYSYRPSILYLNGDFWGIYNIRKRFDPSYFANEHYLADGDYDLVQYAHDENGVTRLTSDGGSTDRYEALLDFLTSNDPADPAIWSQVEAQVNVDSFIDYVVATDFAVNTSWSHNREFWCGRPEGSKWEWIINDFDRGFDNANITGSLIDNFISDYTLFGRLDHNSGFVDRLIQRYAAHLGSTFFPARFNAEFDQLTADQEPEIARHIARWSSSGGFSASTRQDQIAEIKQFVADRPAYALSRLQLELGISRPMSPMTFAASPAAGGSIRIAGVDMLPAYNDTVSLFDNTPVEITAVPAPGYSFVSWSDGSTEPTLTVTLSGAMSLTANFASGAETVAPLVIDTATTFAAAGSPYVIDGDLIVESGATLTIEAGVEIRMTAGSSILVHGTLDAAGTEAGPIHFVSRDGQPWGNLGFVDTTTVSSLSHVVIRDATVSRIDPLNLKAAVSGFHAELELDHLDIEGPEPVFARFGSTTLLDSRIHITFTGDGINVKKGDAHVERCTFTGNSSVDTDAIDYDGVIDGIIRDNRVYNFRGDNSDGIDVGEGCVNLLVAQNRIYNNSDKGVSVGQGSEVVMRQNLIVGCTLGVGIKDAGSTAIIDQTTFARNGVGVAVYEKNPGAGGGDAVISNCIFSRSKDAPVTVDSLSTVAVTYSLSDTLPIVGVGNFVADPQFTSPGIYDFSLQPTSPAIDAGDPAHVLDPDSTRADLGMAYSYDALDYPFLTPNVVVINEVLSASPGAEPDWIELHNTGSTSIDLGGWYLSDNDADLMKYRIADGTVLSADGYIVFNESDHFGAASTDPGALTPFALSGNGETVYLYKPAEGLDLEYLESEDFGAAEPGVTFGRYYKSSSGTFNFVAMKSPTPGVANSLPKVGPVVISEIMYHPDSNADAEYVELLNISDAPVTLYDAAKGAAWAFTDGIDFTFPTAAPVTLQPGERIIVTRSISAFNAAYGAPAGTQVLQWTSGGLSNSGETLELGMPGELNDLLERQYIRVDRVNYADTDPWPLAADGNGPGLERVNVYDYGNDFANWTAAPASPGAPEVLAGFAQWSADASLPAGLDGPTDDADGDGIANLLEYALGLPPLSGANPPFQSTGVEAGQAFVEFHLPQLRDDLIYAIEQSEQLSGDWSTATGVTLEDTGGGVVLRASVDASGRQLFFRLLVDQR</sequence>
<gene>
    <name evidence="3" type="ORF">Hsar01_03529</name>
</gene>
<name>A0ABP9US74_9BACT</name>
<dbReference type="Proteomes" id="UP001476282">
    <property type="component" value="Unassembled WGS sequence"/>
</dbReference>
<comment type="caution">
    <text evidence="3">The sequence shown here is derived from an EMBL/GenBank/DDBJ whole genome shotgun (WGS) entry which is preliminary data.</text>
</comment>
<organism evidence="3 4">
    <name type="scientific">Haloferula sargassicola</name>
    <dbReference type="NCBI Taxonomy" id="490096"/>
    <lineage>
        <taxon>Bacteria</taxon>
        <taxon>Pseudomonadati</taxon>
        <taxon>Verrucomicrobiota</taxon>
        <taxon>Verrucomicrobiia</taxon>
        <taxon>Verrucomicrobiales</taxon>
        <taxon>Verrucomicrobiaceae</taxon>
        <taxon>Haloferula</taxon>
    </lineage>
</organism>
<evidence type="ECO:0000313" key="4">
    <source>
        <dbReference type="Proteomes" id="UP001476282"/>
    </source>
</evidence>
<keyword evidence="1" id="KW-0732">Signal</keyword>
<dbReference type="Pfam" id="PF00932">
    <property type="entry name" value="LTD"/>
    <property type="match status" value="3"/>
</dbReference>
<dbReference type="PROSITE" id="PS51841">
    <property type="entry name" value="LTD"/>
    <property type="match status" value="2"/>
</dbReference>
<dbReference type="EMBL" id="BAABRI010000023">
    <property type="protein sequence ID" value="GAA5484287.1"/>
    <property type="molecule type" value="Genomic_DNA"/>
</dbReference>
<feature type="chain" id="PRO_5046221223" description="LTD domain-containing protein" evidence="1">
    <location>
        <begin position="27"/>
        <end position="1749"/>
    </location>
</feature>
<accession>A0ABP9US74</accession>
<feature type="domain" description="LTD" evidence="2">
    <location>
        <begin position="14"/>
        <end position="165"/>
    </location>
</feature>
<dbReference type="Gene3D" id="2.60.40.1260">
    <property type="entry name" value="Lamin Tail domain"/>
    <property type="match status" value="2"/>
</dbReference>
<dbReference type="InterPro" id="IPR001322">
    <property type="entry name" value="Lamin_tail_dom"/>
</dbReference>
<feature type="signal peptide" evidence="1">
    <location>
        <begin position="1"/>
        <end position="26"/>
    </location>
</feature>
<dbReference type="InterPro" id="IPR044060">
    <property type="entry name" value="Bacterial_rp_domain"/>
</dbReference>
<dbReference type="Pfam" id="PF13229">
    <property type="entry name" value="Beta_helix"/>
    <property type="match status" value="1"/>
</dbReference>
<dbReference type="SMART" id="SM00710">
    <property type="entry name" value="PbH1"/>
    <property type="match status" value="6"/>
</dbReference>
<evidence type="ECO:0000313" key="3">
    <source>
        <dbReference type="EMBL" id="GAA5484287.1"/>
    </source>
</evidence>
<dbReference type="Gene3D" id="2.60.120.260">
    <property type="entry name" value="Galactose-binding domain-like"/>
    <property type="match status" value="1"/>
</dbReference>
<dbReference type="SUPFAM" id="SSF74853">
    <property type="entry name" value="Lamin A/C globular tail domain"/>
    <property type="match status" value="2"/>
</dbReference>
<proteinExistence type="predicted"/>
<dbReference type="InterPro" id="IPR006626">
    <property type="entry name" value="PbH1"/>
</dbReference>
<feature type="domain" description="LTD" evidence="2">
    <location>
        <begin position="1306"/>
        <end position="1447"/>
    </location>
</feature>
<dbReference type="InterPro" id="IPR014867">
    <property type="entry name" value="Spore_coat_CotH_CotH2/3/7"/>
</dbReference>
<dbReference type="Gene3D" id="2.160.20.10">
    <property type="entry name" value="Single-stranded right-handed beta-helix, Pectin lyase-like"/>
    <property type="match status" value="1"/>
</dbReference>
<dbReference type="InterPro" id="IPR011050">
    <property type="entry name" value="Pectin_lyase_fold/virulence"/>
</dbReference>
<dbReference type="Pfam" id="PF18998">
    <property type="entry name" value="Flg_new_2"/>
    <property type="match status" value="1"/>
</dbReference>
<reference evidence="3 4" key="1">
    <citation type="submission" date="2024-02" db="EMBL/GenBank/DDBJ databases">
        <title>Haloferula sargassicola NBRC 104335.</title>
        <authorList>
            <person name="Ichikawa N."/>
            <person name="Katano-Makiyama Y."/>
            <person name="Hidaka K."/>
        </authorList>
    </citation>
    <scope>NUCLEOTIDE SEQUENCE [LARGE SCALE GENOMIC DNA]</scope>
    <source>
        <strain evidence="3 4">NBRC 104335</strain>
    </source>
</reference>
<dbReference type="InterPro" id="IPR039448">
    <property type="entry name" value="Beta_helix"/>
</dbReference>
<dbReference type="Pfam" id="PF08757">
    <property type="entry name" value="CotH"/>
    <property type="match status" value="1"/>
</dbReference>
<protein>
    <recommendedName>
        <fullName evidence="2">LTD domain-containing protein</fullName>
    </recommendedName>
</protein>
<evidence type="ECO:0000256" key="1">
    <source>
        <dbReference type="SAM" id="SignalP"/>
    </source>
</evidence>
<dbReference type="SUPFAM" id="SSF51126">
    <property type="entry name" value="Pectin lyase-like"/>
    <property type="match status" value="1"/>
</dbReference>
<dbReference type="InterPro" id="IPR036415">
    <property type="entry name" value="Lamin_tail_dom_sf"/>
</dbReference>